<reference evidence="2 3" key="1">
    <citation type="submission" date="2016-10" db="EMBL/GenBank/DDBJ databases">
        <authorList>
            <person name="de Groot N.N."/>
        </authorList>
    </citation>
    <scope>NUCLEOTIDE SEQUENCE [LARGE SCALE GENOMIC DNA]</scope>
    <source>
        <strain evidence="2 3">DSM 25584</strain>
    </source>
</reference>
<dbReference type="InterPro" id="IPR000073">
    <property type="entry name" value="AB_hydrolase_1"/>
</dbReference>
<gene>
    <name evidence="2" type="ORF">SAMN05216241_10225</name>
</gene>
<protein>
    <submittedName>
        <fullName evidence="2">Pimeloyl-ACP methyl ester carboxylesterase</fullName>
    </submittedName>
</protein>
<dbReference type="Proteomes" id="UP000199415">
    <property type="component" value="Unassembled WGS sequence"/>
</dbReference>
<dbReference type="InterPro" id="IPR050266">
    <property type="entry name" value="AB_hydrolase_sf"/>
</dbReference>
<evidence type="ECO:0000313" key="3">
    <source>
        <dbReference type="Proteomes" id="UP000199415"/>
    </source>
</evidence>
<dbReference type="InterPro" id="IPR029058">
    <property type="entry name" value="AB_hydrolase_fold"/>
</dbReference>
<dbReference type="STRING" id="1082479.SAMN05216241_10225"/>
<feature type="domain" description="AB hydrolase-1" evidence="1">
    <location>
        <begin position="4"/>
        <end position="221"/>
    </location>
</feature>
<organism evidence="2 3">
    <name type="scientific">Limimonas halophila</name>
    <dbReference type="NCBI Taxonomy" id="1082479"/>
    <lineage>
        <taxon>Bacteria</taxon>
        <taxon>Pseudomonadati</taxon>
        <taxon>Pseudomonadota</taxon>
        <taxon>Alphaproteobacteria</taxon>
        <taxon>Rhodospirillales</taxon>
        <taxon>Rhodovibrionaceae</taxon>
        <taxon>Limimonas</taxon>
    </lineage>
</organism>
<dbReference type="Pfam" id="PF12697">
    <property type="entry name" value="Abhydrolase_6"/>
    <property type="match status" value="1"/>
</dbReference>
<name>A0A1G7N5H0_9PROT</name>
<evidence type="ECO:0000313" key="2">
    <source>
        <dbReference type="EMBL" id="SDF69137.1"/>
    </source>
</evidence>
<sequence>MTPIVFLPGLLNDAALWSHQVAGLADIAAPQVADLTRHDTVADMAAATLAQAPDRFALAGLSMGGYVAFEMLRQQPERITRLALIDTRASLDSPAETQRRQGFVRLARTGKFKGVTPRLLPALLDEANLNDETLTQTVTGMAQRVGREAFIRQQTAIMHRPDSRPLLPAIDKPTLVVCGRNDALTPVVEHEFMAERIPDADLVVLARAGHLAPLERPAAVTNALRGWLTG</sequence>
<dbReference type="RefSeq" id="WP_090018681.1">
    <property type="nucleotide sequence ID" value="NZ_FNCE01000002.1"/>
</dbReference>
<dbReference type="PRINTS" id="PR00111">
    <property type="entry name" value="ABHYDROLASE"/>
</dbReference>
<evidence type="ECO:0000259" key="1">
    <source>
        <dbReference type="Pfam" id="PF12697"/>
    </source>
</evidence>
<accession>A0A1G7N5H0</accession>
<dbReference type="Gene3D" id="3.40.50.1820">
    <property type="entry name" value="alpha/beta hydrolase"/>
    <property type="match status" value="1"/>
</dbReference>
<dbReference type="PANTHER" id="PTHR43798">
    <property type="entry name" value="MONOACYLGLYCEROL LIPASE"/>
    <property type="match status" value="1"/>
</dbReference>
<keyword evidence="3" id="KW-1185">Reference proteome</keyword>
<dbReference type="OrthoDB" id="5491135at2"/>
<dbReference type="EMBL" id="FNCE01000002">
    <property type="protein sequence ID" value="SDF69137.1"/>
    <property type="molecule type" value="Genomic_DNA"/>
</dbReference>
<dbReference type="AlphaFoldDB" id="A0A1G7N5H0"/>
<dbReference type="PANTHER" id="PTHR43798:SF29">
    <property type="entry name" value="AB HYDROLASE-1 DOMAIN-CONTAINING PROTEIN"/>
    <property type="match status" value="1"/>
</dbReference>
<dbReference type="SUPFAM" id="SSF53474">
    <property type="entry name" value="alpha/beta-Hydrolases"/>
    <property type="match status" value="1"/>
</dbReference>
<proteinExistence type="predicted"/>